<accession>A0A183VGQ2</accession>
<reference evidence="3" key="1">
    <citation type="submission" date="2016-06" db="UniProtKB">
        <authorList>
            <consortium name="WormBaseParasite"/>
        </authorList>
    </citation>
    <scope>IDENTIFICATION</scope>
</reference>
<dbReference type="InterPro" id="IPR011993">
    <property type="entry name" value="PH-like_dom_sf"/>
</dbReference>
<feature type="region of interest" description="Disordered" evidence="1">
    <location>
        <begin position="1"/>
        <end position="21"/>
    </location>
</feature>
<sequence length="108" mass="12366">LAAASSRTSTKQHLKRSTTTLNSSHVAPVFVPVNAKDVRKQGQLVHQETALGESSKYDRRRWEQCWAVLHAYNLYLCRQLSSYVSDETQEKETLGLGWQRAWQIEGFT</sequence>
<dbReference type="Gene3D" id="2.30.29.30">
    <property type="entry name" value="Pleckstrin-homology domain (PH domain)/Phosphotyrosine-binding domain (PTB)"/>
    <property type="match status" value="1"/>
</dbReference>
<organism evidence="2 3">
    <name type="scientific">Toxocara canis</name>
    <name type="common">Canine roundworm</name>
    <dbReference type="NCBI Taxonomy" id="6265"/>
    <lineage>
        <taxon>Eukaryota</taxon>
        <taxon>Metazoa</taxon>
        <taxon>Ecdysozoa</taxon>
        <taxon>Nematoda</taxon>
        <taxon>Chromadorea</taxon>
        <taxon>Rhabditida</taxon>
        <taxon>Spirurina</taxon>
        <taxon>Ascaridomorpha</taxon>
        <taxon>Ascaridoidea</taxon>
        <taxon>Toxocaridae</taxon>
        <taxon>Toxocara</taxon>
    </lineage>
</organism>
<evidence type="ECO:0000313" key="2">
    <source>
        <dbReference type="Proteomes" id="UP000050794"/>
    </source>
</evidence>
<proteinExistence type="predicted"/>
<keyword evidence="2" id="KW-1185">Reference proteome</keyword>
<protein>
    <submittedName>
        <fullName evidence="3">Myotubularin phosphatase domain-containing protein</fullName>
    </submittedName>
</protein>
<evidence type="ECO:0000313" key="3">
    <source>
        <dbReference type="WBParaSite" id="TCNE_0001992601-mRNA-1"/>
    </source>
</evidence>
<dbReference type="Proteomes" id="UP000050794">
    <property type="component" value="Unassembled WGS sequence"/>
</dbReference>
<dbReference type="WBParaSite" id="TCNE_0001992601-mRNA-1">
    <property type="protein sequence ID" value="TCNE_0001992601-mRNA-1"/>
    <property type="gene ID" value="TCNE_0001992601"/>
</dbReference>
<evidence type="ECO:0000256" key="1">
    <source>
        <dbReference type="SAM" id="MobiDB-lite"/>
    </source>
</evidence>
<name>A0A183VGQ2_TOXCA</name>
<dbReference type="AlphaFoldDB" id="A0A183VGQ2"/>